<evidence type="ECO:0000313" key="3">
    <source>
        <dbReference type="Proteomes" id="UP000008144"/>
    </source>
</evidence>
<reference evidence="2" key="3">
    <citation type="submission" date="2025-09" db="UniProtKB">
        <authorList>
            <consortium name="Ensembl"/>
        </authorList>
    </citation>
    <scope>IDENTIFICATION</scope>
</reference>
<keyword evidence="1" id="KW-1133">Transmembrane helix</keyword>
<dbReference type="OMA" id="PAKPHEW"/>
<protein>
    <submittedName>
        <fullName evidence="2">Uncharacterized protein</fullName>
    </submittedName>
</protein>
<keyword evidence="1" id="KW-0472">Membrane</keyword>
<dbReference type="GeneTree" id="ENSGT00390000001010"/>
<evidence type="ECO:0000313" key="2">
    <source>
        <dbReference type="Ensembl" id="ENSCINP00000024672.2"/>
    </source>
</evidence>
<dbReference type="Ensembl" id="ENSCINT00000024918.2">
    <property type="protein sequence ID" value="ENSCINP00000024672.2"/>
    <property type="gene ID" value="ENSCING00000013437.2"/>
</dbReference>
<dbReference type="HOGENOM" id="CLU_2235622_0_0_1"/>
<dbReference type="Proteomes" id="UP000008144">
    <property type="component" value="Unassembled WGS sequence"/>
</dbReference>
<dbReference type="AlphaFoldDB" id="F6V2W0"/>
<name>F6V2W0_CIOIN</name>
<keyword evidence="3" id="KW-1185">Reference proteome</keyword>
<dbReference type="InParanoid" id="F6V2W0"/>
<evidence type="ECO:0000256" key="1">
    <source>
        <dbReference type="SAM" id="Phobius"/>
    </source>
</evidence>
<proteinExistence type="predicted"/>
<reference evidence="2" key="2">
    <citation type="submission" date="2025-08" db="UniProtKB">
        <authorList>
            <consortium name="Ensembl"/>
        </authorList>
    </citation>
    <scope>IDENTIFICATION</scope>
</reference>
<keyword evidence="1" id="KW-0812">Transmembrane</keyword>
<feature type="transmembrane region" description="Helical" evidence="1">
    <location>
        <begin position="60"/>
        <end position="78"/>
    </location>
</feature>
<reference evidence="3" key="1">
    <citation type="journal article" date="2002" name="Science">
        <title>The draft genome of Ciona intestinalis: insights into chordate and vertebrate origins.</title>
        <authorList>
            <person name="Dehal P."/>
            <person name="Satou Y."/>
            <person name="Campbell R.K."/>
            <person name="Chapman J."/>
            <person name="Degnan B."/>
            <person name="De Tomaso A."/>
            <person name="Davidson B."/>
            <person name="Di Gregorio A."/>
            <person name="Gelpke M."/>
            <person name="Goodstein D.M."/>
            <person name="Harafuji N."/>
            <person name="Hastings K.E."/>
            <person name="Ho I."/>
            <person name="Hotta K."/>
            <person name="Huang W."/>
            <person name="Kawashima T."/>
            <person name="Lemaire P."/>
            <person name="Martinez D."/>
            <person name="Meinertzhagen I.A."/>
            <person name="Necula S."/>
            <person name="Nonaka M."/>
            <person name="Putnam N."/>
            <person name="Rash S."/>
            <person name="Saiga H."/>
            <person name="Satake M."/>
            <person name="Terry A."/>
            <person name="Yamada L."/>
            <person name="Wang H.G."/>
            <person name="Awazu S."/>
            <person name="Azumi K."/>
            <person name="Boore J."/>
            <person name="Branno M."/>
            <person name="Chin-Bow S."/>
            <person name="DeSantis R."/>
            <person name="Doyle S."/>
            <person name="Francino P."/>
            <person name="Keys D.N."/>
            <person name="Haga S."/>
            <person name="Hayashi H."/>
            <person name="Hino K."/>
            <person name="Imai K.S."/>
            <person name="Inaba K."/>
            <person name="Kano S."/>
            <person name="Kobayashi K."/>
            <person name="Kobayashi M."/>
            <person name="Lee B.I."/>
            <person name="Makabe K.W."/>
            <person name="Manohar C."/>
            <person name="Matassi G."/>
            <person name="Medina M."/>
            <person name="Mochizuki Y."/>
            <person name="Mount S."/>
            <person name="Morishita T."/>
            <person name="Miura S."/>
            <person name="Nakayama A."/>
            <person name="Nishizaka S."/>
            <person name="Nomoto H."/>
            <person name="Ohta F."/>
            <person name="Oishi K."/>
            <person name="Rigoutsos I."/>
            <person name="Sano M."/>
            <person name="Sasaki A."/>
            <person name="Sasakura Y."/>
            <person name="Shoguchi E."/>
            <person name="Shin-i T."/>
            <person name="Spagnuolo A."/>
            <person name="Stainier D."/>
            <person name="Suzuki M.M."/>
            <person name="Tassy O."/>
            <person name="Takatori N."/>
            <person name="Tokuoka M."/>
            <person name="Yagi K."/>
            <person name="Yoshizaki F."/>
            <person name="Wada S."/>
            <person name="Zhang C."/>
            <person name="Hyatt P.D."/>
            <person name="Larimer F."/>
            <person name="Detter C."/>
            <person name="Doggett N."/>
            <person name="Glavina T."/>
            <person name="Hawkins T."/>
            <person name="Richardson P."/>
            <person name="Lucas S."/>
            <person name="Kohara Y."/>
            <person name="Levine M."/>
            <person name="Satoh N."/>
            <person name="Rokhsar D.S."/>
        </authorList>
    </citation>
    <scope>NUCLEOTIDE SEQUENCE [LARGE SCALE GENOMIC DNA]</scope>
</reference>
<accession>A0A1W2W6A9</accession>
<sequence length="108" mass="12857">MSFVPRLLWARTHDLLKKPIITRVRGYADWIKPNFAGGPAKPHEWSKFVRQSLYTDGEKIVAFGLIGLTPIFLWYAWFHTDSYQRRRKTCHQRLNTEVYYPSVKRDES</sequence>
<accession>F6V2W0</accession>
<organism evidence="2 3">
    <name type="scientific">Ciona intestinalis</name>
    <name type="common">Transparent sea squirt</name>
    <name type="synonym">Ascidia intestinalis</name>
    <dbReference type="NCBI Taxonomy" id="7719"/>
    <lineage>
        <taxon>Eukaryota</taxon>
        <taxon>Metazoa</taxon>
        <taxon>Chordata</taxon>
        <taxon>Tunicata</taxon>
        <taxon>Ascidiacea</taxon>
        <taxon>Phlebobranchia</taxon>
        <taxon>Cionidae</taxon>
        <taxon>Ciona</taxon>
    </lineage>
</organism>